<evidence type="ECO:0000313" key="2">
    <source>
        <dbReference type="EMBL" id="KAH1114979.1"/>
    </source>
</evidence>
<protein>
    <submittedName>
        <fullName evidence="2">Uncharacterized protein</fullName>
    </submittedName>
</protein>
<organism evidence="2 3">
    <name type="scientific">Gossypium stocksii</name>
    <dbReference type="NCBI Taxonomy" id="47602"/>
    <lineage>
        <taxon>Eukaryota</taxon>
        <taxon>Viridiplantae</taxon>
        <taxon>Streptophyta</taxon>
        <taxon>Embryophyta</taxon>
        <taxon>Tracheophyta</taxon>
        <taxon>Spermatophyta</taxon>
        <taxon>Magnoliopsida</taxon>
        <taxon>eudicotyledons</taxon>
        <taxon>Gunneridae</taxon>
        <taxon>Pentapetalae</taxon>
        <taxon>rosids</taxon>
        <taxon>malvids</taxon>
        <taxon>Malvales</taxon>
        <taxon>Malvaceae</taxon>
        <taxon>Malvoideae</taxon>
        <taxon>Gossypium</taxon>
    </lineage>
</organism>
<keyword evidence="1" id="KW-0472">Membrane</keyword>
<comment type="caution">
    <text evidence="2">The sequence shown here is derived from an EMBL/GenBank/DDBJ whole genome shotgun (WGS) entry which is preliminary data.</text>
</comment>
<dbReference type="EMBL" id="JAIQCV010000003">
    <property type="protein sequence ID" value="KAH1114979.1"/>
    <property type="molecule type" value="Genomic_DNA"/>
</dbReference>
<proteinExistence type="predicted"/>
<keyword evidence="1" id="KW-1133">Transmembrane helix</keyword>
<evidence type="ECO:0000313" key="3">
    <source>
        <dbReference type="Proteomes" id="UP000828251"/>
    </source>
</evidence>
<gene>
    <name evidence="2" type="ORF">J1N35_008357</name>
</gene>
<dbReference type="Proteomes" id="UP000828251">
    <property type="component" value="Unassembled WGS sequence"/>
</dbReference>
<feature type="transmembrane region" description="Helical" evidence="1">
    <location>
        <begin position="6"/>
        <end position="24"/>
    </location>
</feature>
<reference evidence="2 3" key="1">
    <citation type="journal article" date="2021" name="Plant Biotechnol. J.">
        <title>Multi-omics assisted identification of the key and species-specific regulatory components of drought-tolerant mechanisms in Gossypium stocksii.</title>
        <authorList>
            <person name="Yu D."/>
            <person name="Ke L."/>
            <person name="Zhang D."/>
            <person name="Wu Y."/>
            <person name="Sun Y."/>
            <person name="Mei J."/>
            <person name="Sun J."/>
            <person name="Sun Y."/>
        </authorList>
    </citation>
    <scope>NUCLEOTIDE SEQUENCE [LARGE SCALE GENOMIC DNA]</scope>
    <source>
        <strain evidence="3">cv. E1</strain>
        <tissue evidence="2">Leaf</tissue>
    </source>
</reference>
<dbReference type="OrthoDB" id="1434300at2759"/>
<keyword evidence="3" id="KW-1185">Reference proteome</keyword>
<evidence type="ECO:0000256" key="1">
    <source>
        <dbReference type="SAM" id="Phobius"/>
    </source>
</evidence>
<name>A0A9D3W807_9ROSI</name>
<accession>A0A9D3W807</accession>
<dbReference type="AlphaFoldDB" id="A0A9D3W807"/>
<sequence length="53" mass="6092">MAYNAIFGSPIMQIAMMMITTFYMKIKFPTKTGVGFIRFDPCLARQCHMLPVK</sequence>
<keyword evidence="1" id="KW-0812">Transmembrane</keyword>